<dbReference type="AlphaFoldDB" id="A0A4C1UUQ2"/>
<feature type="region of interest" description="Disordered" evidence="1">
    <location>
        <begin position="1"/>
        <end position="44"/>
    </location>
</feature>
<feature type="region of interest" description="Disordered" evidence="1">
    <location>
        <begin position="705"/>
        <end position="732"/>
    </location>
</feature>
<proteinExistence type="predicted"/>
<sequence>MEKVIETDGNTESNQLLSKKLKSNVTKQSDTSCDSKVTTTKKDMPSFDMLEQMYKNNNSDVIPFCANGFDDLKQSDEKPKSPDSLNEPVVKDKIVKSSLISLDPINLEQMELQDYVLENVETTSTQKYGNNLRNSHQNMKKPLPSLIDLENLFESNGTNDKCNNHKIKTVKRFSLKIKEKDKITKSKQLIAKKRRNIKNKQTNKTSGVISGNIHKPLPSFAELEQMFEDNINDDFKSFHINDAKNVFKSPKSLRALANTAIKFYTSAEKHEFAKSEPFKSSDTSENMCPSSSKYWSSNEIKQIYHTDSKDDHPFSELESKGNSKIFNISEIGVDGTENYNEDSFQFSVHHAKYSSPKDDSVFDEKGRINKHPEITNNMNLDTRSDVSNESSKTILYDYNALSPTNNKFRTFSPIPSTSSDNETFLKNDIRFNESLLQNDTQDEVEVIEIPCETIILDDDADNDNSPITQPIVNVNELPTSSSNNVINNYYDTINVDESFDDDCEIVDVDVVINENNAILEKYRKNEIEKNNSHIPSGLLTINSETETRNDFTQKDNSSHTSCKDKIADVVKNFFSNQSQSSNSISASTNVDKSSIKKYDCLIKLTQSLLTPFTGHPSQTQVTQVRNSVEDNTSSNMNVIEALDESMNQNYICDDSVIIVSSTVPQRQEHVAFNSHRNINNIHSRNRLTNLDNVYQTNRHISNDKRNIPKTKAVPNKYNSTPANKNSPVCTAEAPAPASDGAYTPTGLRFAELKDECIASL</sequence>
<evidence type="ECO:0000313" key="3">
    <source>
        <dbReference type="Proteomes" id="UP000299102"/>
    </source>
</evidence>
<reference evidence="2 3" key="1">
    <citation type="journal article" date="2019" name="Commun. Biol.">
        <title>The bagworm genome reveals a unique fibroin gene that provides high tensile strength.</title>
        <authorList>
            <person name="Kono N."/>
            <person name="Nakamura H."/>
            <person name="Ohtoshi R."/>
            <person name="Tomita M."/>
            <person name="Numata K."/>
            <person name="Arakawa K."/>
        </authorList>
    </citation>
    <scope>NUCLEOTIDE SEQUENCE [LARGE SCALE GENOMIC DNA]</scope>
</reference>
<protein>
    <submittedName>
        <fullName evidence="2">Uncharacterized protein</fullName>
    </submittedName>
</protein>
<keyword evidence="3" id="KW-1185">Reference proteome</keyword>
<feature type="compositionally biased region" description="Polar residues" evidence="1">
    <location>
        <begin position="716"/>
        <end position="728"/>
    </location>
</feature>
<feature type="compositionally biased region" description="Polar residues" evidence="1">
    <location>
        <begin position="8"/>
        <end position="38"/>
    </location>
</feature>
<dbReference type="Proteomes" id="UP000299102">
    <property type="component" value="Unassembled WGS sequence"/>
</dbReference>
<organism evidence="2 3">
    <name type="scientific">Eumeta variegata</name>
    <name type="common">Bagworm moth</name>
    <name type="synonym">Eumeta japonica</name>
    <dbReference type="NCBI Taxonomy" id="151549"/>
    <lineage>
        <taxon>Eukaryota</taxon>
        <taxon>Metazoa</taxon>
        <taxon>Ecdysozoa</taxon>
        <taxon>Arthropoda</taxon>
        <taxon>Hexapoda</taxon>
        <taxon>Insecta</taxon>
        <taxon>Pterygota</taxon>
        <taxon>Neoptera</taxon>
        <taxon>Endopterygota</taxon>
        <taxon>Lepidoptera</taxon>
        <taxon>Glossata</taxon>
        <taxon>Ditrysia</taxon>
        <taxon>Tineoidea</taxon>
        <taxon>Psychidae</taxon>
        <taxon>Oiketicinae</taxon>
        <taxon>Eumeta</taxon>
    </lineage>
</organism>
<accession>A0A4C1UUQ2</accession>
<gene>
    <name evidence="2" type="ORF">EVAR_22858_1</name>
</gene>
<comment type="caution">
    <text evidence="2">The sequence shown here is derived from an EMBL/GenBank/DDBJ whole genome shotgun (WGS) entry which is preliminary data.</text>
</comment>
<dbReference type="EMBL" id="BGZK01000227">
    <property type="protein sequence ID" value="GBP29960.1"/>
    <property type="molecule type" value="Genomic_DNA"/>
</dbReference>
<name>A0A4C1UUQ2_EUMVA</name>
<evidence type="ECO:0000256" key="1">
    <source>
        <dbReference type="SAM" id="MobiDB-lite"/>
    </source>
</evidence>
<evidence type="ECO:0000313" key="2">
    <source>
        <dbReference type="EMBL" id="GBP29960.1"/>
    </source>
</evidence>
<dbReference type="OrthoDB" id="6105938at2759"/>